<dbReference type="PROSITE" id="PS50994">
    <property type="entry name" value="INTEGRASE"/>
    <property type="match status" value="1"/>
</dbReference>
<accession>A0A371E4Z9</accession>
<protein>
    <recommendedName>
        <fullName evidence="2">Integrase catalytic domain-containing protein</fullName>
    </recommendedName>
</protein>
<feature type="transmembrane region" description="Helical" evidence="1">
    <location>
        <begin position="275"/>
        <end position="298"/>
    </location>
</feature>
<dbReference type="Proteomes" id="UP000257109">
    <property type="component" value="Unassembled WGS sequence"/>
</dbReference>
<feature type="transmembrane region" description="Helical" evidence="1">
    <location>
        <begin position="142"/>
        <end position="167"/>
    </location>
</feature>
<dbReference type="GO" id="GO:0015074">
    <property type="term" value="P:DNA integration"/>
    <property type="evidence" value="ECO:0007669"/>
    <property type="project" value="InterPro"/>
</dbReference>
<keyword evidence="1" id="KW-0472">Membrane</keyword>
<evidence type="ECO:0000256" key="1">
    <source>
        <dbReference type="SAM" id="Phobius"/>
    </source>
</evidence>
<dbReference type="OrthoDB" id="407598at2759"/>
<dbReference type="InterPro" id="IPR012337">
    <property type="entry name" value="RNaseH-like_sf"/>
</dbReference>
<dbReference type="EMBL" id="QJKJ01016362">
    <property type="protein sequence ID" value="RDX61077.1"/>
    <property type="molecule type" value="Genomic_DNA"/>
</dbReference>
<dbReference type="AlphaFoldDB" id="A0A371E4Z9"/>
<dbReference type="GO" id="GO:0003676">
    <property type="term" value="F:nucleic acid binding"/>
    <property type="evidence" value="ECO:0007669"/>
    <property type="project" value="InterPro"/>
</dbReference>
<feature type="domain" description="Integrase catalytic" evidence="2">
    <location>
        <begin position="109"/>
        <end position="282"/>
    </location>
</feature>
<keyword evidence="1" id="KW-0812">Transmembrane</keyword>
<dbReference type="SUPFAM" id="SSF53098">
    <property type="entry name" value="Ribonuclease H-like"/>
    <property type="match status" value="1"/>
</dbReference>
<comment type="caution">
    <text evidence="3">The sequence shown here is derived from an EMBL/GenBank/DDBJ whole genome shotgun (WGS) entry which is preliminary data.</text>
</comment>
<keyword evidence="1" id="KW-1133">Transmembrane helix</keyword>
<feature type="non-terminal residue" evidence="3">
    <location>
        <position position="1"/>
    </location>
</feature>
<dbReference type="Gene3D" id="3.30.420.10">
    <property type="entry name" value="Ribonuclease H-like superfamily/Ribonuclease H"/>
    <property type="match status" value="1"/>
</dbReference>
<dbReference type="PANTHER" id="PTHR35046:SF26">
    <property type="entry name" value="RNA-DIRECTED DNA POLYMERASE"/>
    <property type="match status" value="1"/>
</dbReference>
<evidence type="ECO:0000313" key="3">
    <source>
        <dbReference type="EMBL" id="RDX61077.1"/>
    </source>
</evidence>
<dbReference type="InterPro" id="IPR001584">
    <property type="entry name" value="Integrase_cat-core"/>
</dbReference>
<gene>
    <name evidence="3" type="ORF">CR513_60720</name>
</gene>
<keyword evidence="4" id="KW-1185">Reference proteome</keyword>
<dbReference type="STRING" id="157652.A0A371E4Z9"/>
<dbReference type="InterPro" id="IPR036397">
    <property type="entry name" value="RNaseH_sf"/>
</dbReference>
<proteinExistence type="predicted"/>
<reference evidence="3" key="1">
    <citation type="submission" date="2018-05" db="EMBL/GenBank/DDBJ databases">
        <title>Draft genome of Mucuna pruriens seed.</title>
        <authorList>
            <person name="Nnadi N.E."/>
            <person name="Vos R."/>
            <person name="Hasami M.H."/>
            <person name="Devisetty U.K."/>
            <person name="Aguiy J.C."/>
        </authorList>
    </citation>
    <scope>NUCLEOTIDE SEQUENCE [LARGE SCALE GENOMIC DNA]</scope>
    <source>
        <strain evidence="3">JCA_2017</strain>
    </source>
</reference>
<name>A0A371E4Z9_MUCPR</name>
<sequence>VKFLEQFLHVIKHKQGKANVVENALSRTHSLLAMLETKLLDFEHMKELLYLKMSISKRPMNFVLLQPMEVSIGMTSSLRKKISSIKELLVKEAHKGGLMSHFMEHKTFKILQEHLFWPHIKRMYIIYAIGSAKDKVNTIHSYTYYALGWPISYLAIRYIMLVLWSIFSFKGVVRLPGLPKTIVSDKDSNFLNHFWKALWSKLGTKLLFSTTFHPPTNGQIEVINRTLSKLLRCFIGKSLKFWEEWIPHINFSYNRVVNTTTSHSLFVLVYGFNPLSPWICYLCLMCVLCLIVIGFLMLNLLKIYMLKHILALGKRLKNMLIKLIRERNKGFLKKLIIYFGLLKG</sequence>
<dbReference type="PANTHER" id="PTHR35046">
    <property type="entry name" value="ZINC KNUCKLE (CCHC-TYPE) FAMILY PROTEIN"/>
    <property type="match status" value="1"/>
</dbReference>
<evidence type="ECO:0000313" key="4">
    <source>
        <dbReference type="Proteomes" id="UP000257109"/>
    </source>
</evidence>
<organism evidence="3 4">
    <name type="scientific">Mucuna pruriens</name>
    <name type="common">Velvet bean</name>
    <name type="synonym">Dolichos pruriens</name>
    <dbReference type="NCBI Taxonomy" id="157652"/>
    <lineage>
        <taxon>Eukaryota</taxon>
        <taxon>Viridiplantae</taxon>
        <taxon>Streptophyta</taxon>
        <taxon>Embryophyta</taxon>
        <taxon>Tracheophyta</taxon>
        <taxon>Spermatophyta</taxon>
        <taxon>Magnoliopsida</taxon>
        <taxon>eudicotyledons</taxon>
        <taxon>Gunneridae</taxon>
        <taxon>Pentapetalae</taxon>
        <taxon>rosids</taxon>
        <taxon>fabids</taxon>
        <taxon>Fabales</taxon>
        <taxon>Fabaceae</taxon>
        <taxon>Papilionoideae</taxon>
        <taxon>50 kb inversion clade</taxon>
        <taxon>NPAAA clade</taxon>
        <taxon>indigoferoid/millettioid clade</taxon>
        <taxon>Phaseoleae</taxon>
        <taxon>Mucuna</taxon>
    </lineage>
</organism>
<evidence type="ECO:0000259" key="2">
    <source>
        <dbReference type="PROSITE" id="PS50994"/>
    </source>
</evidence>